<evidence type="ECO:0000313" key="16">
    <source>
        <dbReference type="RefSeq" id="XP_030041615.1"/>
    </source>
</evidence>
<dbReference type="SMART" id="SM00336">
    <property type="entry name" value="BBOX"/>
    <property type="match status" value="1"/>
</dbReference>
<dbReference type="KEGG" id="muo:115456579"/>
<keyword evidence="8" id="KW-0862">Zinc</keyword>
<keyword evidence="5" id="KW-0479">Metal-binding</keyword>
<organism evidence="15 16">
    <name type="scientific">Microcaecilia unicolor</name>
    <dbReference type="NCBI Taxonomy" id="1415580"/>
    <lineage>
        <taxon>Eukaryota</taxon>
        <taxon>Metazoa</taxon>
        <taxon>Chordata</taxon>
        <taxon>Craniata</taxon>
        <taxon>Vertebrata</taxon>
        <taxon>Euteleostomi</taxon>
        <taxon>Amphibia</taxon>
        <taxon>Gymnophiona</taxon>
        <taxon>Siphonopidae</taxon>
        <taxon>Microcaecilia</taxon>
    </lineage>
</organism>
<keyword evidence="9 11" id="KW-0175">Coiled coil</keyword>
<dbReference type="PROSITE" id="PS50188">
    <property type="entry name" value="B302_SPRY"/>
    <property type="match status" value="1"/>
</dbReference>
<evidence type="ECO:0000256" key="1">
    <source>
        <dbReference type="ARBA" id="ARBA00000900"/>
    </source>
</evidence>
<dbReference type="Pfam" id="PF13765">
    <property type="entry name" value="PRY"/>
    <property type="match status" value="1"/>
</dbReference>
<dbReference type="SUPFAM" id="SSF57850">
    <property type="entry name" value="RING/U-box"/>
    <property type="match status" value="1"/>
</dbReference>
<reference evidence="16 17" key="1">
    <citation type="submission" date="2025-04" db="UniProtKB">
        <authorList>
            <consortium name="RefSeq"/>
        </authorList>
    </citation>
    <scope>IDENTIFICATION</scope>
</reference>
<dbReference type="PROSITE" id="PS50119">
    <property type="entry name" value="ZF_BBOX"/>
    <property type="match status" value="1"/>
</dbReference>
<dbReference type="GO" id="GO:0061630">
    <property type="term" value="F:ubiquitin protein ligase activity"/>
    <property type="evidence" value="ECO:0007669"/>
    <property type="project" value="UniProtKB-EC"/>
</dbReference>
<dbReference type="InterPro" id="IPR001870">
    <property type="entry name" value="B30.2/SPRY"/>
</dbReference>
<dbReference type="Gene3D" id="3.30.160.60">
    <property type="entry name" value="Classic Zinc Finger"/>
    <property type="match status" value="1"/>
</dbReference>
<name>A0A6P7WTS1_9AMPH</name>
<dbReference type="Gene3D" id="3.30.40.10">
    <property type="entry name" value="Zinc/RING finger domain, C3HC4 (zinc finger)"/>
    <property type="match status" value="1"/>
</dbReference>
<dbReference type="InterPro" id="IPR050143">
    <property type="entry name" value="TRIM/RBCC"/>
</dbReference>
<dbReference type="GO" id="GO:0008270">
    <property type="term" value="F:zinc ion binding"/>
    <property type="evidence" value="ECO:0007669"/>
    <property type="project" value="UniProtKB-KW"/>
</dbReference>
<evidence type="ECO:0000256" key="4">
    <source>
        <dbReference type="ARBA" id="ARBA00022679"/>
    </source>
</evidence>
<feature type="domain" description="RING-type" evidence="12">
    <location>
        <begin position="16"/>
        <end position="57"/>
    </location>
</feature>
<dbReference type="InterPro" id="IPR043136">
    <property type="entry name" value="B30.2/SPRY_sf"/>
</dbReference>
<dbReference type="SUPFAM" id="SSF57845">
    <property type="entry name" value="B-box zinc-binding domain"/>
    <property type="match status" value="1"/>
</dbReference>
<comment type="catalytic activity">
    <reaction evidence="1">
        <text>S-ubiquitinyl-[E2 ubiquitin-conjugating enzyme]-L-cysteine + [acceptor protein]-L-lysine = [E2 ubiquitin-conjugating enzyme]-L-cysteine + N(6)-ubiquitinyl-[acceptor protein]-L-lysine.</text>
        <dbReference type="EC" id="2.3.2.27"/>
    </reaction>
</comment>
<keyword evidence="7" id="KW-0833">Ubl conjugation pathway</keyword>
<dbReference type="GeneID" id="115456579"/>
<evidence type="ECO:0000256" key="2">
    <source>
        <dbReference type="ARBA" id="ARBA00008518"/>
    </source>
</evidence>
<dbReference type="RefSeq" id="XP_030041616.1">
    <property type="nucleotide sequence ID" value="XM_030185756.1"/>
</dbReference>
<evidence type="ECO:0000256" key="9">
    <source>
        <dbReference type="ARBA" id="ARBA00023054"/>
    </source>
</evidence>
<dbReference type="SMART" id="SM00184">
    <property type="entry name" value="RING"/>
    <property type="match status" value="1"/>
</dbReference>
<dbReference type="InterPro" id="IPR017907">
    <property type="entry name" value="Znf_RING_CS"/>
</dbReference>
<dbReference type="AlphaFoldDB" id="A0A6P7WTS1"/>
<evidence type="ECO:0000313" key="17">
    <source>
        <dbReference type="RefSeq" id="XP_030041616.1"/>
    </source>
</evidence>
<evidence type="ECO:0000313" key="15">
    <source>
        <dbReference type="Proteomes" id="UP000515156"/>
    </source>
</evidence>
<feature type="domain" description="B30.2/SPRY" evidence="14">
    <location>
        <begin position="278"/>
        <end position="477"/>
    </location>
</feature>
<evidence type="ECO:0000259" key="13">
    <source>
        <dbReference type="PROSITE" id="PS50119"/>
    </source>
</evidence>
<evidence type="ECO:0000256" key="5">
    <source>
        <dbReference type="ARBA" id="ARBA00022723"/>
    </source>
</evidence>
<dbReference type="Pfam" id="PF00643">
    <property type="entry name" value="zf-B_box"/>
    <property type="match status" value="1"/>
</dbReference>
<evidence type="ECO:0000256" key="6">
    <source>
        <dbReference type="ARBA" id="ARBA00022771"/>
    </source>
</evidence>
<dbReference type="InterPro" id="IPR013083">
    <property type="entry name" value="Znf_RING/FYVE/PHD"/>
</dbReference>
<keyword evidence="4" id="KW-0808">Transferase</keyword>
<dbReference type="Pfam" id="PF00622">
    <property type="entry name" value="SPRY"/>
    <property type="match status" value="1"/>
</dbReference>
<dbReference type="InterPro" id="IPR000315">
    <property type="entry name" value="Znf_B-box"/>
</dbReference>
<evidence type="ECO:0000256" key="7">
    <source>
        <dbReference type="ARBA" id="ARBA00022786"/>
    </source>
</evidence>
<evidence type="ECO:0000256" key="3">
    <source>
        <dbReference type="ARBA" id="ARBA00012483"/>
    </source>
</evidence>
<evidence type="ECO:0000256" key="11">
    <source>
        <dbReference type="SAM" id="Coils"/>
    </source>
</evidence>
<dbReference type="SMART" id="SM00449">
    <property type="entry name" value="SPRY"/>
    <property type="match status" value="1"/>
</dbReference>
<keyword evidence="6 10" id="KW-0863">Zinc-finger</keyword>
<feature type="coiled-coil region" evidence="11">
    <location>
        <begin position="135"/>
        <end position="162"/>
    </location>
</feature>
<keyword evidence="15" id="KW-1185">Reference proteome</keyword>
<sequence length="477" mass="54569">MARKMSFPVLEDQLRCPICLDVFREPLMLKCGHSYCKSCVMSLSGDLENPFLCPVCRQEVDFSSSPPNVSLACIIETLQTMSDSEPNQESCPDHHNPLSLYCEKDHQVICGLCGIIGTHRQHQITPVASVYGRMKEELSLLITEVQAQKRSLEEHVSKLINNKTRIVNELDVFKCIIRKEFQELHRYIEDEETHFLESTERKASNLIASIESQLQQTTETLKQFVEIQNTLEILNNENHLNFIRKYGSLPPRSQLPQKHPTDGVFSAVSFKPGFRQDDIKITVWKRMFRRVLPAPEILKLDPMTAHPLLDLSKGDTVVQCRLLYTRRDSNPERFDYSNCVLANKGFSTGKHYWEIAVGAKQKWRLGIIKGTTSRKGKLQKSPDNGVWLIGLKEGKIYEAFTNPRVVLPLTTRPQKIGVFLDYEKGELSFYNADSPLELIHIYTFPAEFQGKLYPLLDTCWQERGTNTLPLVLPSPAM</sequence>
<evidence type="ECO:0000256" key="8">
    <source>
        <dbReference type="ARBA" id="ARBA00022833"/>
    </source>
</evidence>
<dbReference type="OrthoDB" id="6105938at2759"/>
<dbReference type="RefSeq" id="XP_030041615.1">
    <property type="nucleotide sequence ID" value="XM_030185755.1"/>
</dbReference>
<dbReference type="PROSITE" id="PS50089">
    <property type="entry name" value="ZF_RING_2"/>
    <property type="match status" value="1"/>
</dbReference>
<evidence type="ECO:0000256" key="10">
    <source>
        <dbReference type="PROSITE-ProRule" id="PRU00024"/>
    </source>
</evidence>
<feature type="domain" description="B box-type" evidence="13">
    <location>
        <begin position="86"/>
        <end position="127"/>
    </location>
</feature>
<proteinExistence type="inferred from homology"/>
<dbReference type="PROSITE" id="PS00518">
    <property type="entry name" value="ZF_RING_1"/>
    <property type="match status" value="1"/>
</dbReference>
<dbReference type="FunFam" id="2.60.120.920:FF:000027">
    <property type="entry name" value="E3 ubiquitin-protein ligase TRIM50"/>
    <property type="match status" value="1"/>
</dbReference>
<evidence type="ECO:0000259" key="14">
    <source>
        <dbReference type="PROSITE" id="PS50188"/>
    </source>
</evidence>
<dbReference type="PRINTS" id="PR01407">
    <property type="entry name" value="BUTYPHLNCDUF"/>
</dbReference>
<dbReference type="Pfam" id="PF13445">
    <property type="entry name" value="zf-RING_UBOX"/>
    <property type="match status" value="1"/>
</dbReference>
<dbReference type="PANTHER" id="PTHR24103">
    <property type="entry name" value="E3 UBIQUITIN-PROTEIN LIGASE TRIM"/>
    <property type="match status" value="1"/>
</dbReference>
<gene>
    <name evidence="16 17" type="primary">TRIM50</name>
</gene>
<dbReference type="InterPro" id="IPR003877">
    <property type="entry name" value="SPRY_dom"/>
</dbReference>
<dbReference type="InterPro" id="IPR027370">
    <property type="entry name" value="Znf-RING_euk"/>
</dbReference>
<dbReference type="CTD" id="135892"/>
<protein>
    <recommendedName>
        <fullName evidence="3">RING-type E3 ubiquitin transferase</fullName>
        <ecNumber evidence="3">2.3.2.27</ecNumber>
    </recommendedName>
</protein>
<evidence type="ECO:0000259" key="12">
    <source>
        <dbReference type="PROSITE" id="PS50089"/>
    </source>
</evidence>
<dbReference type="InterPro" id="IPR001841">
    <property type="entry name" value="Znf_RING"/>
</dbReference>
<dbReference type="Proteomes" id="UP000515156">
    <property type="component" value="Chromosome 13"/>
</dbReference>
<accession>A0A6P7WTS1</accession>
<dbReference type="InterPro" id="IPR013320">
    <property type="entry name" value="ConA-like_dom_sf"/>
</dbReference>
<dbReference type="CDD" id="cd19787">
    <property type="entry name" value="Bbox2_TRIM50-like"/>
    <property type="match status" value="1"/>
</dbReference>
<dbReference type="SMART" id="SM00589">
    <property type="entry name" value="PRY"/>
    <property type="match status" value="1"/>
</dbReference>
<dbReference type="Gene3D" id="2.60.120.920">
    <property type="match status" value="1"/>
</dbReference>
<comment type="similarity">
    <text evidence="2">Belongs to the TRIM/RBCC family.</text>
</comment>
<dbReference type="EC" id="2.3.2.27" evidence="3"/>
<dbReference type="InterPro" id="IPR003879">
    <property type="entry name" value="Butyrophylin_SPRY"/>
</dbReference>
<dbReference type="InterPro" id="IPR006574">
    <property type="entry name" value="PRY"/>
</dbReference>
<dbReference type="SUPFAM" id="SSF49899">
    <property type="entry name" value="Concanavalin A-like lectins/glucanases"/>
    <property type="match status" value="1"/>
</dbReference>